<feature type="compositionally biased region" description="Basic and acidic residues" evidence="10">
    <location>
        <begin position="229"/>
        <end position="262"/>
    </location>
</feature>
<keyword evidence="6" id="KW-0812">Transmembrane</keyword>
<keyword evidence="3" id="KW-0813">Transport</keyword>
<keyword evidence="11" id="KW-0732">Signal</keyword>
<dbReference type="GO" id="GO:0098797">
    <property type="term" value="C:plasma membrane protein complex"/>
    <property type="evidence" value="ECO:0007669"/>
    <property type="project" value="TreeGrafter"/>
</dbReference>
<feature type="chain" id="PRO_5041358915" evidence="11">
    <location>
        <begin position="31"/>
        <end position="397"/>
    </location>
</feature>
<keyword evidence="9" id="KW-0472">Membrane</keyword>
<evidence type="ECO:0000313" key="13">
    <source>
        <dbReference type="EMBL" id="WMS87447.1"/>
    </source>
</evidence>
<name>A0AA51RTQ6_9GAMM</name>
<dbReference type="AlphaFoldDB" id="A0AA51RTQ6"/>
<evidence type="ECO:0000256" key="7">
    <source>
        <dbReference type="ARBA" id="ARBA00022927"/>
    </source>
</evidence>
<feature type="domain" description="TonB C-terminal" evidence="12">
    <location>
        <begin position="307"/>
        <end position="397"/>
    </location>
</feature>
<organism evidence="13 14">
    <name type="scientific">Pleionea litopenaei</name>
    <dbReference type="NCBI Taxonomy" id="3070815"/>
    <lineage>
        <taxon>Bacteria</taxon>
        <taxon>Pseudomonadati</taxon>
        <taxon>Pseudomonadota</taxon>
        <taxon>Gammaproteobacteria</taxon>
        <taxon>Oceanospirillales</taxon>
        <taxon>Pleioneaceae</taxon>
        <taxon>Pleionea</taxon>
    </lineage>
</organism>
<evidence type="ECO:0000256" key="5">
    <source>
        <dbReference type="ARBA" id="ARBA00022519"/>
    </source>
</evidence>
<dbReference type="NCBIfam" id="TIGR01352">
    <property type="entry name" value="tonB_Cterm"/>
    <property type="match status" value="1"/>
</dbReference>
<dbReference type="PANTHER" id="PTHR33446:SF2">
    <property type="entry name" value="PROTEIN TONB"/>
    <property type="match status" value="1"/>
</dbReference>
<evidence type="ECO:0000256" key="3">
    <source>
        <dbReference type="ARBA" id="ARBA00022448"/>
    </source>
</evidence>
<comment type="subcellular location">
    <subcellularLocation>
        <location evidence="1">Cell inner membrane</location>
        <topology evidence="1">Single-pass membrane protein</topology>
        <orientation evidence="1">Periplasmic side</orientation>
    </subcellularLocation>
</comment>
<evidence type="ECO:0000256" key="6">
    <source>
        <dbReference type="ARBA" id="ARBA00022692"/>
    </source>
</evidence>
<sequence>MFKQSLITSNQLLSTALTVCLALMSFSAQSAQTVSLQDGSQLELKGIGKATEFRTEIYIGILYAPVGLDSIELIKEFNTPKRLTVRYLADNYSYRKVSRHFKERIALNNPREVWQPMTPEIVTFSRIFKENFIVGDEIKIDFIPGKGTLIFLNDVLFETIENPAFINLIINAWTGSVPPSKSFKDGITGSLSDSEEQTLIAEFNAMTPVAGRFKLEATEQVATAPPVKEQPKPQPKPEVKKEVTKKAEPEKKETTPPKKQVAETKQPPKKTTPEPVKIPVKEVVEKPKPKPQPVEEDFIDEDLIRGSYTRDLIDAVRANLEYPRKAYKDGDEGDALAVVTINAAGEVEDIRLEERTGSRELDKAVVKMIRRTAPFPNVPKELKVETFTFEVPVSFEL</sequence>
<dbReference type="Pfam" id="PF16036">
    <property type="entry name" value="Chalcone_3"/>
    <property type="match status" value="1"/>
</dbReference>
<gene>
    <name evidence="13" type="ORF">Q9312_00615</name>
</gene>
<dbReference type="RefSeq" id="WP_309202590.1">
    <property type="nucleotide sequence ID" value="NZ_CP133548.1"/>
</dbReference>
<proteinExistence type="inferred from homology"/>
<keyword evidence="14" id="KW-1185">Reference proteome</keyword>
<evidence type="ECO:0000256" key="8">
    <source>
        <dbReference type="ARBA" id="ARBA00022989"/>
    </source>
</evidence>
<dbReference type="Gene3D" id="3.30.1150.10">
    <property type="match status" value="1"/>
</dbReference>
<keyword evidence="7" id="KW-0653">Protein transport</keyword>
<dbReference type="GO" id="GO:0055085">
    <property type="term" value="P:transmembrane transport"/>
    <property type="evidence" value="ECO:0007669"/>
    <property type="project" value="InterPro"/>
</dbReference>
<evidence type="ECO:0000256" key="10">
    <source>
        <dbReference type="SAM" id="MobiDB-lite"/>
    </source>
</evidence>
<evidence type="ECO:0000256" key="2">
    <source>
        <dbReference type="ARBA" id="ARBA00006555"/>
    </source>
</evidence>
<dbReference type="PANTHER" id="PTHR33446">
    <property type="entry name" value="PROTEIN TONB-RELATED"/>
    <property type="match status" value="1"/>
</dbReference>
<dbReference type="EMBL" id="CP133548">
    <property type="protein sequence ID" value="WMS87447.1"/>
    <property type="molecule type" value="Genomic_DNA"/>
</dbReference>
<dbReference type="InterPro" id="IPR051045">
    <property type="entry name" value="TonB-dependent_transducer"/>
</dbReference>
<dbReference type="KEGG" id="plei:Q9312_00615"/>
<keyword evidence="8" id="KW-1133">Transmembrane helix</keyword>
<dbReference type="GO" id="GO:0015031">
    <property type="term" value="P:protein transport"/>
    <property type="evidence" value="ECO:0007669"/>
    <property type="project" value="UniProtKB-KW"/>
</dbReference>
<dbReference type="Pfam" id="PF03544">
    <property type="entry name" value="TonB_C"/>
    <property type="match status" value="1"/>
</dbReference>
<dbReference type="SUPFAM" id="SSF74653">
    <property type="entry name" value="TolA/TonB C-terminal domain"/>
    <property type="match status" value="1"/>
</dbReference>
<reference evidence="13 14" key="1">
    <citation type="submission" date="2023-08" db="EMBL/GenBank/DDBJ databases">
        <title>Pleionea litopenaei sp. nov., isolated from stomach of juvenile Litopenaeus vannamei.</title>
        <authorList>
            <person name="Rho A.M."/>
            <person name="Hwang C.Y."/>
        </authorList>
    </citation>
    <scope>NUCLEOTIDE SEQUENCE [LARGE SCALE GENOMIC DNA]</scope>
    <source>
        <strain evidence="13 14">HL-JVS1</strain>
    </source>
</reference>
<evidence type="ECO:0000256" key="11">
    <source>
        <dbReference type="SAM" id="SignalP"/>
    </source>
</evidence>
<evidence type="ECO:0000256" key="9">
    <source>
        <dbReference type="ARBA" id="ARBA00023136"/>
    </source>
</evidence>
<keyword evidence="5" id="KW-0997">Cell inner membrane</keyword>
<accession>A0AA51RTQ6</accession>
<dbReference type="PROSITE" id="PS52015">
    <property type="entry name" value="TONB_CTD"/>
    <property type="match status" value="1"/>
</dbReference>
<feature type="region of interest" description="Disordered" evidence="10">
    <location>
        <begin position="221"/>
        <end position="276"/>
    </location>
</feature>
<dbReference type="InterPro" id="IPR016087">
    <property type="entry name" value="Chalcone_isomerase"/>
</dbReference>
<evidence type="ECO:0000256" key="4">
    <source>
        <dbReference type="ARBA" id="ARBA00022475"/>
    </source>
</evidence>
<evidence type="ECO:0000259" key="12">
    <source>
        <dbReference type="PROSITE" id="PS52015"/>
    </source>
</evidence>
<protein>
    <submittedName>
        <fullName evidence="13">TonB family protein</fullName>
    </submittedName>
</protein>
<comment type="similarity">
    <text evidence="2">Belongs to the TonB family.</text>
</comment>
<evidence type="ECO:0000313" key="14">
    <source>
        <dbReference type="Proteomes" id="UP001239782"/>
    </source>
</evidence>
<keyword evidence="4" id="KW-1003">Cell membrane</keyword>
<feature type="signal peptide" evidence="11">
    <location>
        <begin position="1"/>
        <end position="30"/>
    </location>
</feature>
<dbReference type="GO" id="GO:0031992">
    <property type="term" value="F:energy transducer activity"/>
    <property type="evidence" value="ECO:0007669"/>
    <property type="project" value="TreeGrafter"/>
</dbReference>
<dbReference type="Proteomes" id="UP001239782">
    <property type="component" value="Chromosome"/>
</dbReference>
<evidence type="ECO:0000256" key="1">
    <source>
        <dbReference type="ARBA" id="ARBA00004383"/>
    </source>
</evidence>
<dbReference type="InterPro" id="IPR006260">
    <property type="entry name" value="TonB/TolA_C"/>
</dbReference>
<dbReference type="InterPro" id="IPR037682">
    <property type="entry name" value="TonB_C"/>
</dbReference>